<dbReference type="PANTHER" id="PTHR36439">
    <property type="entry name" value="BLL4334 PROTEIN"/>
    <property type="match status" value="1"/>
</dbReference>
<dbReference type="Gene3D" id="3.30.70.1280">
    <property type="entry name" value="SP0830-like domains"/>
    <property type="match status" value="1"/>
</dbReference>
<protein>
    <submittedName>
        <fullName evidence="1">DUF1697 domain-containing protein</fullName>
    </submittedName>
</protein>
<keyword evidence="2" id="KW-1185">Reference proteome</keyword>
<dbReference type="PIRSF" id="PIRSF008502">
    <property type="entry name" value="UCP008502"/>
    <property type="match status" value="1"/>
</dbReference>
<dbReference type="Proteomes" id="UP000721415">
    <property type="component" value="Unassembled WGS sequence"/>
</dbReference>
<dbReference type="SUPFAM" id="SSF160379">
    <property type="entry name" value="SP0830-like"/>
    <property type="match status" value="1"/>
</dbReference>
<reference evidence="1 2" key="1">
    <citation type="submission" date="2020-07" db="EMBL/GenBank/DDBJ databases">
        <title>Facklamia lactis sp. nov., isolated from raw milk.</title>
        <authorList>
            <person name="Doll E.V."/>
            <person name="Huptas C."/>
            <person name="Staib L."/>
            <person name="Wenning M."/>
            <person name="Scherer S."/>
        </authorList>
    </citation>
    <scope>NUCLEOTIDE SEQUENCE [LARGE SCALE GENOMIC DNA]</scope>
    <source>
        <strain evidence="1 2">DSM 111018</strain>
    </source>
</reference>
<dbReference type="RefSeq" id="WP_197115057.1">
    <property type="nucleotide sequence ID" value="NZ_JACBXQ010000002.1"/>
</dbReference>
<proteinExistence type="predicted"/>
<comment type="caution">
    <text evidence="1">The sequence shown here is derived from an EMBL/GenBank/DDBJ whole genome shotgun (WGS) entry which is preliminary data.</text>
</comment>
<name>A0ABS0LPQ8_9LACT</name>
<accession>A0ABS0LPQ8</accession>
<sequence>MYYVLLLRGVNVGGKHKVVMSELKNSLKSLGYHRVSSYINSGNLFFYSEKDKKILRNEVTIFLQSTYEFSIPFALYEREELLNQNLNLPDWWQADFARKDVLFYTNDDQKMAMQDFVEEIKLNEEAVYIGEYATFWAKQNEASFFKTAYHQKLLKAPLYPHITIRNGKTYTKIIQLLNED</sequence>
<organism evidence="1 2">
    <name type="scientific">Facklamia lactis</name>
    <dbReference type="NCBI Taxonomy" id="2749967"/>
    <lineage>
        <taxon>Bacteria</taxon>
        <taxon>Bacillati</taxon>
        <taxon>Bacillota</taxon>
        <taxon>Bacilli</taxon>
        <taxon>Lactobacillales</taxon>
        <taxon>Aerococcaceae</taxon>
        <taxon>Facklamia</taxon>
    </lineage>
</organism>
<gene>
    <name evidence="1" type="ORF">HZY91_04440</name>
</gene>
<evidence type="ECO:0000313" key="1">
    <source>
        <dbReference type="EMBL" id="MBG9986141.1"/>
    </source>
</evidence>
<dbReference type="PANTHER" id="PTHR36439:SF1">
    <property type="entry name" value="DUF1697 DOMAIN-CONTAINING PROTEIN"/>
    <property type="match status" value="1"/>
</dbReference>
<dbReference type="InterPro" id="IPR012545">
    <property type="entry name" value="DUF1697"/>
</dbReference>
<evidence type="ECO:0000313" key="2">
    <source>
        <dbReference type="Proteomes" id="UP000721415"/>
    </source>
</evidence>
<dbReference type="EMBL" id="JACBXQ010000002">
    <property type="protein sequence ID" value="MBG9986141.1"/>
    <property type="molecule type" value="Genomic_DNA"/>
</dbReference>
<dbReference type="Gene3D" id="3.30.70.1260">
    <property type="entry name" value="bacterial protein sp0830 like"/>
    <property type="match status" value="1"/>
</dbReference>
<dbReference type="Pfam" id="PF08002">
    <property type="entry name" value="DUF1697"/>
    <property type="match status" value="1"/>
</dbReference>